<dbReference type="Gene3D" id="1.25.10.10">
    <property type="entry name" value="Leucine-rich Repeat Variant"/>
    <property type="match status" value="1"/>
</dbReference>
<dbReference type="SUPFAM" id="SSF48371">
    <property type="entry name" value="ARM repeat"/>
    <property type="match status" value="1"/>
</dbReference>
<dbReference type="InterPro" id="IPR016024">
    <property type="entry name" value="ARM-type_fold"/>
</dbReference>
<dbReference type="InParanoid" id="A2G3V6"/>
<sequence>MDFVQAISILGDQSNPNLPEADRFLTEAKTQQPELFLNKLCEIILNPDLPIRIRKNTIKMSTSVARIKIEDGKIESVSISGISPESIQNFISALESQFSSTDDSNEGIEYGSSLAVTLAHFRIAQYYLSPSRTGIQYPALDFLPLISTDSTIMAVQNALISIDSIIDCLPVNSPSAAELIVSTILLYINQNQNNLTLEHLFINIAGKLIKPLWSAMAKNSEFGLAFIGHLLGVEEADPVDFFWFVAQIPQYCYQMLGLAFDCPPETFSYVENYFSNQERQIDPKILIFIMQFWLYVCEDETRIETPFKLVENNLQKIIDLGLFIIQNDPTTTSYTQGDYSPVIAAMDTLISVIECYFNLCVSYLVEIISENANSENKSSKFTAAFLLHEVIKNSKKEVDPAIVELYSETISTFLEDDSIRIKCMAVKAFSQAVSSGFVEIDSDQLSGIFEFCTSTDSVMVHSALHCVSVIGTSVPQVIGPILEFLLQFIQNTENQAYQNKAFDIMIDLKSKMDIQTVCELFNLLFDFANQLKDNQSTMIDKIMSVLNSLFATIITTEKQFTDEIYDKLYNLANEIIESQQESKSSIEIIGNLGYYYGNQNSELLVHALNVCATFMLNKEFPTEMETAIKSACVLMTKVDSLDVLAQFSNFGAQILSDNEVSPDCYSFTASLISIIGGISIEPLSIVAESIVLSLQRIFDIHIKYIDSIKPIYEAVITMSYVCKDMPELLQIILDLGKVSIQLIGAEINFPKRLREVGVGLCHMIYRNAPEMWNEVRQLQCCDFIRVGGSKIKDDFVQKRMEELFS</sequence>
<dbReference type="VEuPathDB" id="TrichDB:TVAGG3_0926310"/>
<reference evidence="1" key="2">
    <citation type="journal article" date="2007" name="Science">
        <title>Draft genome sequence of the sexually transmitted pathogen Trichomonas vaginalis.</title>
        <authorList>
            <person name="Carlton J.M."/>
            <person name="Hirt R.P."/>
            <person name="Silva J.C."/>
            <person name="Delcher A.L."/>
            <person name="Schatz M."/>
            <person name="Zhao Q."/>
            <person name="Wortman J.R."/>
            <person name="Bidwell S.L."/>
            <person name="Alsmark U.C.M."/>
            <person name="Besteiro S."/>
            <person name="Sicheritz-Ponten T."/>
            <person name="Noel C.J."/>
            <person name="Dacks J.B."/>
            <person name="Foster P.G."/>
            <person name="Simillion C."/>
            <person name="Van de Peer Y."/>
            <person name="Miranda-Saavedra D."/>
            <person name="Barton G.J."/>
            <person name="Westrop G.D."/>
            <person name="Mueller S."/>
            <person name="Dessi D."/>
            <person name="Fiori P.L."/>
            <person name="Ren Q."/>
            <person name="Paulsen I."/>
            <person name="Zhang H."/>
            <person name="Bastida-Corcuera F.D."/>
            <person name="Simoes-Barbosa A."/>
            <person name="Brown M.T."/>
            <person name="Hayes R.D."/>
            <person name="Mukherjee M."/>
            <person name="Okumura C.Y."/>
            <person name="Schneider R."/>
            <person name="Smith A.J."/>
            <person name="Vanacova S."/>
            <person name="Villalvazo M."/>
            <person name="Haas B.J."/>
            <person name="Pertea M."/>
            <person name="Feldblyum T.V."/>
            <person name="Utterback T.R."/>
            <person name="Shu C.L."/>
            <person name="Osoegawa K."/>
            <person name="de Jong P.J."/>
            <person name="Hrdy I."/>
            <person name="Horvathova L."/>
            <person name="Zubacova Z."/>
            <person name="Dolezal P."/>
            <person name="Malik S.B."/>
            <person name="Logsdon J.M. Jr."/>
            <person name="Henze K."/>
            <person name="Gupta A."/>
            <person name="Wang C.C."/>
            <person name="Dunne R.L."/>
            <person name="Upcroft J.A."/>
            <person name="Upcroft P."/>
            <person name="White O."/>
            <person name="Salzberg S.L."/>
            <person name="Tang P."/>
            <person name="Chiu C.-H."/>
            <person name="Lee Y.-S."/>
            <person name="Embley T.M."/>
            <person name="Coombs G.H."/>
            <person name="Mottram J.C."/>
            <person name="Tachezy J."/>
            <person name="Fraser-Liggett C.M."/>
            <person name="Johnson P.J."/>
        </authorList>
    </citation>
    <scope>NUCLEOTIDE SEQUENCE [LARGE SCALE GENOMIC DNA]</scope>
    <source>
        <strain evidence="1">G3</strain>
    </source>
</reference>
<dbReference type="InterPro" id="IPR011989">
    <property type="entry name" value="ARM-like"/>
</dbReference>
<accession>A2G3V6</accession>
<evidence type="ECO:0000313" key="2">
    <source>
        <dbReference type="Proteomes" id="UP000001542"/>
    </source>
</evidence>
<reference evidence="1" key="1">
    <citation type="submission" date="2006-10" db="EMBL/GenBank/DDBJ databases">
        <authorList>
            <person name="Amadeo P."/>
            <person name="Zhao Q."/>
            <person name="Wortman J."/>
            <person name="Fraser-Liggett C."/>
            <person name="Carlton J."/>
        </authorList>
    </citation>
    <scope>NUCLEOTIDE SEQUENCE</scope>
    <source>
        <strain evidence="1">G3</strain>
    </source>
</reference>
<proteinExistence type="predicted"/>
<dbReference type="AlphaFoldDB" id="A2G3V6"/>
<evidence type="ECO:0000313" key="1">
    <source>
        <dbReference type="EMBL" id="EAX88161.1"/>
    </source>
</evidence>
<name>A2G3V6_TRIV3</name>
<protein>
    <recommendedName>
        <fullName evidence="3">Importin N-terminal domain-containing protein</fullName>
    </recommendedName>
</protein>
<keyword evidence="2" id="KW-1185">Reference proteome</keyword>
<dbReference type="VEuPathDB" id="TrichDB:TVAG_095840"/>
<gene>
    <name evidence="1" type="ORF">TVAG_095840</name>
</gene>
<evidence type="ECO:0008006" key="3">
    <source>
        <dbReference type="Google" id="ProtNLM"/>
    </source>
</evidence>
<dbReference type="EMBL" id="DS114347">
    <property type="protein sequence ID" value="EAX88161.1"/>
    <property type="molecule type" value="Genomic_DNA"/>
</dbReference>
<organism evidence="1 2">
    <name type="scientific">Trichomonas vaginalis (strain ATCC PRA-98 / G3)</name>
    <dbReference type="NCBI Taxonomy" id="412133"/>
    <lineage>
        <taxon>Eukaryota</taxon>
        <taxon>Metamonada</taxon>
        <taxon>Parabasalia</taxon>
        <taxon>Trichomonadida</taxon>
        <taxon>Trichomonadidae</taxon>
        <taxon>Trichomonas</taxon>
    </lineage>
</organism>
<dbReference type="Proteomes" id="UP000001542">
    <property type="component" value="Unassembled WGS sequence"/>
</dbReference>